<dbReference type="Proteomes" id="UP001060170">
    <property type="component" value="Chromosome 17"/>
</dbReference>
<gene>
    <name evidence="1" type="ORF">MJO28_016001</name>
</gene>
<reference evidence="2" key="2">
    <citation type="journal article" date="2018" name="Mol. Plant Microbe Interact.">
        <title>Genome sequence resources for the wheat stripe rust pathogen (Puccinia striiformis f. sp. tritici) and the barley stripe rust pathogen (Puccinia striiformis f. sp. hordei).</title>
        <authorList>
            <person name="Xia C."/>
            <person name="Wang M."/>
            <person name="Yin C."/>
            <person name="Cornejo O.E."/>
            <person name="Hulbert S.H."/>
            <person name="Chen X."/>
        </authorList>
    </citation>
    <scope>NUCLEOTIDE SEQUENCE [LARGE SCALE GENOMIC DNA]</scope>
    <source>
        <strain evidence="2">93-210</strain>
    </source>
</reference>
<evidence type="ECO:0000313" key="2">
    <source>
        <dbReference type="Proteomes" id="UP001060170"/>
    </source>
</evidence>
<dbReference type="EMBL" id="CM045881">
    <property type="protein sequence ID" value="KAI7937102.1"/>
    <property type="molecule type" value="Genomic_DNA"/>
</dbReference>
<organism evidence="1 2">
    <name type="scientific">Puccinia striiformis f. sp. tritici</name>
    <dbReference type="NCBI Taxonomy" id="168172"/>
    <lineage>
        <taxon>Eukaryota</taxon>
        <taxon>Fungi</taxon>
        <taxon>Dikarya</taxon>
        <taxon>Basidiomycota</taxon>
        <taxon>Pucciniomycotina</taxon>
        <taxon>Pucciniomycetes</taxon>
        <taxon>Pucciniales</taxon>
        <taxon>Pucciniaceae</taxon>
        <taxon>Puccinia</taxon>
    </lineage>
</organism>
<comment type="caution">
    <text evidence="1">The sequence shown here is derived from an EMBL/GenBank/DDBJ whole genome shotgun (WGS) entry which is preliminary data.</text>
</comment>
<evidence type="ECO:0000313" key="1">
    <source>
        <dbReference type="EMBL" id="KAI7937102.1"/>
    </source>
</evidence>
<protein>
    <submittedName>
        <fullName evidence="1">Uncharacterized protein</fullName>
    </submittedName>
</protein>
<keyword evidence="2" id="KW-1185">Reference proteome</keyword>
<proteinExistence type="predicted"/>
<reference evidence="2" key="1">
    <citation type="journal article" date="2018" name="BMC Genomics">
        <title>Genomic insights into host adaptation between the wheat stripe rust pathogen (Puccinia striiformis f. sp. tritici) and the barley stripe rust pathogen (Puccinia striiformis f. sp. hordei).</title>
        <authorList>
            <person name="Xia C."/>
            <person name="Wang M."/>
            <person name="Yin C."/>
            <person name="Cornejo O.E."/>
            <person name="Hulbert S.H."/>
            <person name="Chen X."/>
        </authorList>
    </citation>
    <scope>NUCLEOTIDE SEQUENCE [LARGE SCALE GENOMIC DNA]</scope>
    <source>
        <strain evidence="2">93-210</strain>
    </source>
</reference>
<reference evidence="1 2" key="3">
    <citation type="journal article" date="2022" name="Microbiol. Spectr.">
        <title>Folding features and dynamics of 3D genome architecture in plant fungal pathogens.</title>
        <authorList>
            <person name="Xia C."/>
        </authorList>
    </citation>
    <scope>NUCLEOTIDE SEQUENCE [LARGE SCALE GENOMIC DNA]</scope>
    <source>
        <strain evidence="1 2">93-210</strain>
    </source>
</reference>
<accession>A0ACC0DQW9</accession>
<sequence>MNLALLVLPSLVFQVIMGIDPTFRNLNKFKSRSIPPNEALERNTGGGKAGNAHPPGQSAPEPKPCCG</sequence>
<name>A0ACC0DQW9_9BASI</name>